<dbReference type="Pfam" id="PF10901">
    <property type="entry name" value="DUF2690"/>
    <property type="match status" value="1"/>
</dbReference>
<dbReference type="RefSeq" id="WP_184835232.1">
    <property type="nucleotide sequence ID" value="NZ_JACHMN010000002.1"/>
</dbReference>
<dbReference type="Proteomes" id="UP000587527">
    <property type="component" value="Unassembled WGS sequence"/>
</dbReference>
<dbReference type="AlphaFoldDB" id="A0A841BKX1"/>
<feature type="region of interest" description="Disordered" evidence="1">
    <location>
        <begin position="81"/>
        <end position="100"/>
    </location>
</feature>
<name>A0A841BKX1_9ACTN</name>
<dbReference type="InterPro" id="IPR010982">
    <property type="entry name" value="Lambda_DNA-bd_dom_sf"/>
</dbReference>
<keyword evidence="4" id="KW-1185">Reference proteome</keyword>
<dbReference type="Gene3D" id="1.10.260.40">
    <property type="entry name" value="lambda repressor-like DNA-binding domains"/>
    <property type="match status" value="1"/>
</dbReference>
<reference evidence="3 4" key="1">
    <citation type="submission" date="2020-08" db="EMBL/GenBank/DDBJ databases">
        <title>Sequencing the genomes of 1000 actinobacteria strains.</title>
        <authorList>
            <person name="Klenk H.-P."/>
        </authorList>
    </citation>
    <scope>NUCLEOTIDE SEQUENCE [LARGE SCALE GENOMIC DNA]</scope>
    <source>
        <strain evidence="3 4">DSM 45362</strain>
    </source>
</reference>
<dbReference type="SMART" id="SM00530">
    <property type="entry name" value="HTH_XRE"/>
    <property type="match status" value="1"/>
</dbReference>
<comment type="caution">
    <text evidence="3">The sequence shown here is derived from an EMBL/GenBank/DDBJ whole genome shotgun (WGS) entry which is preliminary data.</text>
</comment>
<evidence type="ECO:0000256" key="1">
    <source>
        <dbReference type="SAM" id="MobiDB-lite"/>
    </source>
</evidence>
<dbReference type="InterPro" id="IPR021224">
    <property type="entry name" value="DUF2690"/>
</dbReference>
<dbReference type="SUPFAM" id="SSF47413">
    <property type="entry name" value="lambda repressor-like DNA-binding domains"/>
    <property type="match status" value="1"/>
</dbReference>
<protein>
    <submittedName>
        <fullName evidence="3">Transcriptional regulator with XRE-family HTH domain</fullName>
    </submittedName>
</protein>
<accession>A0A841BKX1</accession>
<feature type="domain" description="HTH cro/C1-type" evidence="2">
    <location>
        <begin position="15"/>
        <end position="56"/>
    </location>
</feature>
<dbReference type="PROSITE" id="PS50943">
    <property type="entry name" value="HTH_CROC1"/>
    <property type="match status" value="1"/>
</dbReference>
<evidence type="ECO:0000313" key="3">
    <source>
        <dbReference type="EMBL" id="MBB5868934.1"/>
    </source>
</evidence>
<evidence type="ECO:0000313" key="4">
    <source>
        <dbReference type="Proteomes" id="UP000587527"/>
    </source>
</evidence>
<dbReference type="Pfam" id="PF13560">
    <property type="entry name" value="HTH_31"/>
    <property type="match status" value="1"/>
</dbReference>
<dbReference type="GO" id="GO:0003677">
    <property type="term" value="F:DNA binding"/>
    <property type="evidence" value="ECO:0007669"/>
    <property type="project" value="InterPro"/>
</dbReference>
<gene>
    <name evidence="3" type="ORF">F4553_002313</name>
</gene>
<dbReference type="EMBL" id="JACHMN010000002">
    <property type="protein sequence ID" value="MBB5868934.1"/>
    <property type="molecule type" value="Genomic_DNA"/>
</dbReference>
<dbReference type="CDD" id="cd00093">
    <property type="entry name" value="HTH_XRE"/>
    <property type="match status" value="1"/>
</dbReference>
<organism evidence="3 4">
    <name type="scientific">Allocatelliglobosispora scoriae</name>
    <dbReference type="NCBI Taxonomy" id="643052"/>
    <lineage>
        <taxon>Bacteria</taxon>
        <taxon>Bacillati</taxon>
        <taxon>Actinomycetota</taxon>
        <taxon>Actinomycetes</taxon>
        <taxon>Micromonosporales</taxon>
        <taxon>Micromonosporaceae</taxon>
        <taxon>Allocatelliglobosispora</taxon>
    </lineage>
</organism>
<evidence type="ECO:0000259" key="2">
    <source>
        <dbReference type="PROSITE" id="PS50943"/>
    </source>
</evidence>
<sequence>MSEGREAAVALGAELRRLRRERGLSQRAFTRLLGLSAHSNIADYEAGRRIPPRDILRECETLLADSDGRLGDLHSRALVERAAPAPPTSTEPPETGIRGHGRTRGVLLVVATGLLIALTGGSVERGIADPGRAGAPAPSTWDGNDPKAAGCVGDAVTIASAPVVTAAAAVLGAAHVPAGTQVGLVSLRYSPSCRAAWPRFEPLLAPITDQPIAVTVTSHRPADGMRSVFEFPRLEQTYGDLLLTGPGCVEAIATVAFGRVIRATGTTACRSSGGHS</sequence>
<dbReference type="InterPro" id="IPR001387">
    <property type="entry name" value="Cro/C1-type_HTH"/>
</dbReference>
<proteinExistence type="predicted"/>